<dbReference type="RefSeq" id="WP_006309057.1">
    <property type="nucleotide sequence ID" value="NZ_JH601133.1"/>
</dbReference>
<feature type="binding site" evidence="3">
    <location>
        <begin position="26"/>
        <end position="29"/>
    </location>
    <ligand>
        <name>substrate</name>
    </ligand>
</feature>
<dbReference type="HAMAP" id="MF_00170">
    <property type="entry name" value="Rib_5P_isom_A"/>
    <property type="match status" value="1"/>
</dbReference>
<dbReference type="Pfam" id="PF06026">
    <property type="entry name" value="Rib_5-P_isom_A"/>
    <property type="match status" value="1"/>
</dbReference>
<gene>
    <name evidence="3" type="primary">rpiA</name>
    <name evidence="4" type="ORF">HMPREF9708_00922</name>
</gene>
<keyword evidence="2 3" id="KW-0413">Isomerase</keyword>
<dbReference type="InterPro" id="IPR050262">
    <property type="entry name" value="Ribose-5P_isomerase"/>
</dbReference>
<dbReference type="PANTHER" id="PTHR43748:SF3">
    <property type="entry name" value="RIBOSE-5-PHOSPHATE ISOMERASE 3, CHLOROPLASTIC-RELATED"/>
    <property type="match status" value="1"/>
</dbReference>
<comment type="function">
    <text evidence="3">Catalyzes the reversible conversion of ribose-5-phosphate to ribulose 5-phosphate.</text>
</comment>
<comment type="caution">
    <text evidence="4">The sequence shown here is derived from an EMBL/GenBank/DDBJ whole genome shotgun (WGS) entry which is preliminary data.</text>
</comment>
<protein>
    <recommendedName>
        <fullName evidence="3">Ribose-5-phosphate isomerase A</fullName>
        <ecNumber evidence="3">5.3.1.6</ecNumber>
    </recommendedName>
    <alternativeName>
        <fullName evidence="3">Phosphoriboisomerase A</fullName>
        <shortName evidence="3">PRI</shortName>
    </alternativeName>
</protein>
<dbReference type="HOGENOM" id="CLU_056590_1_0_9"/>
<evidence type="ECO:0000256" key="3">
    <source>
        <dbReference type="HAMAP-Rule" id="MF_00170"/>
    </source>
</evidence>
<dbReference type="Gene3D" id="3.30.70.260">
    <property type="match status" value="1"/>
</dbReference>
<dbReference type="Gene3D" id="3.40.50.1360">
    <property type="match status" value="1"/>
</dbReference>
<proteinExistence type="inferred from homology"/>
<dbReference type="NCBIfam" id="NF001924">
    <property type="entry name" value="PRK00702.1"/>
    <property type="match status" value="1"/>
</dbReference>
<comment type="subunit">
    <text evidence="3">Homodimer.</text>
</comment>
<feature type="active site" description="Proton acceptor" evidence="3">
    <location>
        <position position="105"/>
    </location>
</feature>
<evidence type="ECO:0000313" key="5">
    <source>
        <dbReference type="Proteomes" id="UP000006190"/>
    </source>
</evidence>
<dbReference type="STRING" id="883113.HMPREF9708_00922"/>
<accession>H3NJ83</accession>
<dbReference type="SUPFAM" id="SSF100950">
    <property type="entry name" value="NagB/RpiA/CoA transferase-like"/>
    <property type="match status" value="1"/>
</dbReference>
<dbReference type="UniPathway" id="UPA00115">
    <property type="reaction ID" value="UER00412"/>
</dbReference>
<feature type="binding site" evidence="3">
    <location>
        <begin position="83"/>
        <end position="86"/>
    </location>
    <ligand>
        <name>substrate</name>
    </ligand>
</feature>
<dbReference type="EC" id="5.3.1.6" evidence="3"/>
<evidence type="ECO:0000256" key="2">
    <source>
        <dbReference type="ARBA" id="ARBA00023235"/>
    </source>
</evidence>
<dbReference type="InterPro" id="IPR004788">
    <property type="entry name" value="Ribose5P_isomerase_type_A"/>
</dbReference>
<dbReference type="AlphaFoldDB" id="H3NJ83"/>
<dbReference type="GO" id="GO:0009052">
    <property type="term" value="P:pentose-phosphate shunt, non-oxidative branch"/>
    <property type="evidence" value="ECO:0007669"/>
    <property type="project" value="UniProtKB-UniRule"/>
</dbReference>
<dbReference type="InterPro" id="IPR020672">
    <property type="entry name" value="Ribose5P_isomerase_typA_subgr"/>
</dbReference>
<dbReference type="CDD" id="cd01398">
    <property type="entry name" value="RPI_A"/>
    <property type="match status" value="1"/>
</dbReference>
<dbReference type="GO" id="GO:0004751">
    <property type="term" value="F:ribose-5-phosphate isomerase activity"/>
    <property type="evidence" value="ECO:0007669"/>
    <property type="project" value="UniProtKB-UniRule"/>
</dbReference>
<dbReference type="InterPro" id="IPR037171">
    <property type="entry name" value="NagB/RpiA_transferase-like"/>
</dbReference>
<dbReference type="PANTHER" id="PTHR43748">
    <property type="entry name" value="RIBOSE-5-PHOSPHATE ISOMERASE 3, CHLOROPLASTIC-RELATED"/>
    <property type="match status" value="1"/>
</dbReference>
<dbReference type="PATRIC" id="fig|883113.3.peg.916"/>
<feature type="binding site" evidence="3">
    <location>
        <begin position="96"/>
        <end position="99"/>
    </location>
    <ligand>
        <name>substrate</name>
    </ligand>
</feature>
<dbReference type="eggNOG" id="COG0120">
    <property type="taxonomic scope" value="Bacteria"/>
</dbReference>
<dbReference type="OrthoDB" id="5870696at2"/>
<dbReference type="FunFam" id="3.40.50.1360:FF:000001">
    <property type="entry name" value="Ribose-5-phosphate isomerase A"/>
    <property type="match status" value="1"/>
</dbReference>
<dbReference type="NCBIfam" id="TIGR00021">
    <property type="entry name" value="rpiA"/>
    <property type="match status" value="1"/>
</dbReference>
<dbReference type="EMBL" id="AGEG01000011">
    <property type="protein sequence ID" value="EHR37015.1"/>
    <property type="molecule type" value="Genomic_DNA"/>
</dbReference>
<name>H3NJ83_9LACT</name>
<feature type="binding site" evidence="3">
    <location>
        <position position="123"/>
    </location>
    <ligand>
        <name>substrate</name>
    </ligand>
</feature>
<keyword evidence="5" id="KW-1185">Reference proteome</keyword>
<comment type="similarity">
    <text evidence="3">Belongs to the ribose 5-phosphate isomerase family.</text>
</comment>
<comment type="catalytic activity">
    <reaction evidence="1 3">
        <text>aldehydo-D-ribose 5-phosphate = D-ribulose 5-phosphate</text>
        <dbReference type="Rhea" id="RHEA:14657"/>
        <dbReference type="ChEBI" id="CHEBI:58121"/>
        <dbReference type="ChEBI" id="CHEBI:58273"/>
        <dbReference type="EC" id="5.3.1.6"/>
    </reaction>
</comment>
<comment type="pathway">
    <text evidence="3">Carbohydrate degradation; pentose phosphate pathway; D-ribose 5-phosphate from D-ribulose 5-phosphate (non-oxidative stage): step 1/1.</text>
</comment>
<organism evidence="4 5">
    <name type="scientific">Facklamia languida CCUG 37842</name>
    <dbReference type="NCBI Taxonomy" id="883113"/>
    <lineage>
        <taxon>Bacteria</taxon>
        <taxon>Bacillati</taxon>
        <taxon>Bacillota</taxon>
        <taxon>Bacilli</taxon>
        <taxon>Lactobacillales</taxon>
        <taxon>Aerococcaceae</taxon>
        <taxon>Facklamia</taxon>
    </lineage>
</organism>
<sequence length="230" mass="25209">MLEAKKLVGKYAASYVEDGMVVGLGTGSTAHWFIEEVGRRYQAGELPNIQTVSTSEASSQQARQLGLPLKQVEDVNGIDLLVDGADEATRQLTGIKGGGGALLHEKIVAEQSHRIIWIMDETKLVEQLGKFPLPVEVVQFGSWKVFDAFEQAGMKPSFRKLEGDQLFITDSGNYIIDLHLDAISQAQELANHLKSMVGVVEHGLFLNYADMLLIAKQDGTITKIERALAE</sequence>
<dbReference type="Proteomes" id="UP000006190">
    <property type="component" value="Unassembled WGS sequence"/>
</dbReference>
<evidence type="ECO:0000313" key="4">
    <source>
        <dbReference type="EMBL" id="EHR37015.1"/>
    </source>
</evidence>
<dbReference type="SUPFAM" id="SSF75445">
    <property type="entry name" value="D-ribose-5-phosphate isomerase (RpiA), lid domain"/>
    <property type="match status" value="1"/>
</dbReference>
<evidence type="ECO:0000256" key="1">
    <source>
        <dbReference type="ARBA" id="ARBA00001713"/>
    </source>
</evidence>
<reference evidence="4 5" key="1">
    <citation type="submission" date="2012-01" db="EMBL/GenBank/DDBJ databases">
        <title>The Genome Sequence of Facklamia languida CCUG 37842.</title>
        <authorList>
            <consortium name="The Broad Institute Genome Sequencing Platform"/>
            <person name="Earl A."/>
            <person name="Ward D."/>
            <person name="Feldgarden M."/>
            <person name="Gevers D."/>
            <person name="Huys G."/>
            <person name="Young S.K."/>
            <person name="Zeng Q."/>
            <person name="Gargeya S."/>
            <person name="Fitzgerald M."/>
            <person name="Haas B."/>
            <person name="Abouelleil A."/>
            <person name="Alvarado L."/>
            <person name="Arachchi H.M."/>
            <person name="Berlin A."/>
            <person name="Chapman S.B."/>
            <person name="Gearin G."/>
            <person name="Goldberg J."/>
            <person name="Griggs A."/>
            <person name="Gujja S."/>
            <person name="Hansen M."/>
            <person name="Heiman D."/>
            <person name="Howarth C."/>
            <person name="Larimer J."/>
            <person name="Lui A."/>
            <person name="MacDonald P.J.P."/>
            <person name="McCowen C."/>
            <person name="Montmayeur A."/>
            <person name="Murphy C."/>
            <person name="Neiman D."/>
            <person name="Pearson M."/>
            <person name="Priest M."/>
            <person name="Roberts A."/>
            <person name="Saif S."/>
            <person name="Shea T."/>
            <person name="Sisk P."/>
            <person name="Stolte C."/>
            <person name="Sykes S."/>
            <person name="Wortman J."/>
            <person name="Nusbaum C."/>
            <person name="Birren B."/>
        </authorList>
    </citation>
    <scope>NUCLEOTIDE SEQUENCE [LARGE SCALE GENOMIC DNA]</scope>
    <source>
        <strain evidence="4 5">CCUG 37842</strain>
    </source>
</reference>